<dbReference type="STRING" id="93759.A0A1R3KUP7"/>
<dbReference type="GO" id="GO:0008270">
    <property type="term" value="F:zinc ion binding"/>
    <property type="evidence" value="ECO:0007669"/>
    <property type="project" value="UniProtKB-KW"/>
</dbReference>
<dbReference type="InterPro" id="IPR040256">
    <property type="entry name" value="At4g02000-like"/>
</dbReference>
<evidence type="ECO:0000259" key="3">
    <source>
        <dbReference type="PROSITE" id="PS50158"/>
    </source>
</evidence>
<reference evidence="5" key="1">
    <citation type="submission" date="2013-09" db="EMBL/GenBank/DDBJ databases">
        <title>Corchorus olitorius genome sequencing.</title>
        <authorList>
            <person name="Alam M."/>
            <person name="Haque M.S."/>
            <person name="Islam M.S."/>
            <person name="Emdad E.M."/>
            <person name="Islam M.M."/>
            <person name="Ahmed B."/>
            <person name="Halim A."/>
            <person name="Hossen Q.M.M."/>
            <person name="Hossain M.Z."/>
            <person name="Ahmed R."/>
            <person name="Khan M.M."/>
            <person name="Islam R."/>
            <person name="Rashid M.M."/>
            <person name="Khan S.A."/>
            <person name="Rahman M.S."/>
            <person name="Alam M."/>
            <person name="Yahiya A.S."/>
            <person name="Khan M.S."/>
            <person name="Azam M.S."/>
            <person name="Haque T."/>
            <person name="Lashkar M.Z.H."/>
            <person name="Akhand A.I."/>
            <person name="Morshed G."/>
            <person name="Roy S."/>
            <person name="Uddin K.S."/>
            <person name="Rabeya T."/>
            <person name="Hossain A.S."/>
            <person name="Chowdhury A."/>
            <person name="Snigdha A.R."/>
            <person name="Mortoza M.S."/>
            <person name="Matin S.A."/>
            <person name="Hoque S.M.E."/>
            <person name="Islam M.K."/>
            <person name="Roy D.K."/>
            <person name="Haider R."/>
            <person name="Moosa M.M."/>
            <person name="Elias S.M."/>
            <person name="Hasan A.M."/>
            <person name="Jahan S."/>
            <person name="Shafiuddin M."/>
            <person name="Mahmood N."/>
            <person name="Shommy N.S."/>
        </authorList>
    </citation>
    <scope>NUCLEOTIDE SEQUENCE [LARGE SCALE GENOMIC DNA]</scope>
    <source>
        <strain evidence="5">cv. O-4</strain>
    </source>
</reference>
<keyword evidence="1" id="KW-0862">Zinc</keyword>
<comment type="caution">
    <text evidence="4">The sequence shown here is derived from an EMBL/GenBank/DDBJ whole genome shotgun (WGS) entry which is preliminary data.</text>
</comment>
<sequence>MAPLIGIQKFFTVKEKSLNRRGVIEILKGIWSSREVTAIKEAGNNLFAISFVTESEMNQALEQGPSSIMGHSMNLQRWDPEKTIHELEFEWMEVRVAIDVMKPLCNGFWVPGANRDRIWAKIRYEKLANCFNCGKLGHINKFCKLEPVARDGNRKFGPGGNIPLSNINDLRDNGVNSGSGGTKNGENSRGSGGISQVDIRCDDNSLSGLKGKGLAIYEVETDFRKNMEVHFQMDGRGINIGRKHIIVGNDSTMYGKGSSIEGDLGKENSFNLGEAVSEDVTGVGEEEAEQKGYANLVLVPYVKAIPELDYEQSYVGQHEEPSLSKRKWEDWDPEVRDRKKRGVVFGEIDDEFLNRNNGEEVSQEMGQFWLEERNMARKGPRASWAWASILEGRDVIKDHLKWLVMNGESIRIWEDSWVPDMRLIQPQGSADQIAQLPQRVSEILDRENGVWNLESIRNFIPTDVYQAIQRIPIGQTTENDEIIWPVNKDGNYTVKSGYHVMKDNEVASMKKSPSSSHTVSRDVWKNIWKIQAPTKVQNFLWRACHNALATYQNLWKRKIIQTMVCF</sequence>
<evidence type="ECO:0000313" key="5">
    <source>
        <dbReference type="Proteomes" id="UP000187203"/>
    </source>
</evidence>
<evidence type="ECO:0000256" key="2">
    <source>
        <dbReference type="SAM" id="MobiDB-lite"/>
    </source>
</evidence>
<dbReference type="InterPro" id="IPR026960">
    <property type="entry name" value="RVT-Znf"/>
</dbReference>
<feature type="region of interest" description="Disordered" evidence="2">
    <location>
        <begin position="167"/>
        <end position="194"/>
    </location>
</feature>
<dbReference type="PANTHER" id="PTHR31286:SF178">
    <property type="entry name" value="DUF4283 DOMAIN-CONTAINING PROTEIN"/>
    <property type="match status" value="1"/>
</dbReference>
<dbReference type="PROSITE" id="PS50158">
    <property type="entry name" value="ZF_CCHC"/>
    <property type="match status" value="1"/>
</dbReference>
<proteinExistence type="predicted"/>
<dbReference type="Pfam" id="PF14111">
    <property type="entry name" value="DUF4283"/>
    <property type="match status" value="1"/>
</dbReference>
<feature type="domain" description="CCHC-type" evidence="3">
    <location>
        <begin position="130"/>
        <end position="144"/>
    </location>
</feature>
<dbReference type="AlphaFoldDB" id="A0A1R3KUP7"/>
<dbReference type="PANTHER" id="PTHR31286">
    <property type="entry name" value="GLYCINE-RICH CELL WALL STRUCTURAL PROTEIN 1.8-LIKE"/>
    <property type="match status" value="1"/>
</dbReference>
<accession>A0A1R3KUP7</accession>
<dbReference type="InterPro" id="IPR001878">
    <property type="entry name" value="Znf_CCHC"/>
</dbReference>
<keyword evidence="5" id="KW-1185">Reference proteome</keyword>
<dbReference type="OrthoDB" id="1938822at2759"/>
<keyword evidence="1" id="KW-0863">Zinc-finger</keyword>
<dbReference type="Pfam" id="PF13966">
    <property type="entry name" value="zf-RVT"/>
    <property type="match status" value="1"/>
</dbReference>
<gene>
    <name evidence="4" type="ORF">COLO4_04272</name>
</gene>
<keyword evidence="1" id="KW-0479">Metal-binding</keyword>
<evidence type="ECO:0000313" key="4">
    <source>
        <dbReference type="EMBL" id="OMP10786.1"/>
    </source>
</evidence>
<dbReference type="GO" id="GO:0003676">
    <property type="term" value="F:nucleic acid binding"/>
    <property type="evidence" value="ECO:0007669"/>
    <property type="project" value="InterPro"/>
</dbReference>
<dbReference type="Proteomes" id="UP000187203">
    <property type="component" value="Unassembled WGS sequence"/>
</dbReference>
<name>A0A1R3KUP7_9ROSI</name>
<dbReference type="InterPro" id="IPR025558">
    <property type="entry name" value="DUF4283"/>
</dbReference>
<dbReference type="EMBL" id="AWUE01011278">
    <property type="protein sequence ID" value="OMP10786.1"/>
    <property type="molecule type" value="Genomic_DNA"/>
</dbReference>
<protein>
    <recommendedName>
        <fullName evidence="3">CCHC-type domain-containing protein</fullName>
    </recommendedName>
</protein>
<organism evidence="4 5">
    <name type="scientific">Corchorus olitorius</name>
    <dbReference type="NCBI Taxonomy" id="93759"/>
    <lineage>
        <taxon>Eukaryota</taxon>
        <taxon>Viridiplantae</taxon>
        <taxon>Streptophyta</taxon>
        <taxon>Embryophyta</taxon>
        <taxon>Tracheophyta</taxon>
        <taxon>Spermatophyta</taxon>
        <taxon>Magnoliopsida</taxon>
        <taxon>eudicotyledons</taxon>
        <taxon>Gunneridae</taxon>
        <taxon>Pentapetalae</taxon>
        <taxon>rosids</taxon>
        <taxon>malvids</taxon>
        <taxon>Malvales</taxon>
        <taxon>Malvaceae</taxon>
        <taxon>Grewioideae</taxon>
        <taxon>Apeibeae</taxon>
        <taxon>Corchorus</taxon>
    </lineage>
</organism>
<evidence type="ECO:0000256" key="1">
    <source>
        <dbReference type="PROSITE-ProRule" id="PRU00047"/>
    </source>
</evidence>